<gene>
    <name evidence="6" type="ORF">CBF35_03660</name>
</gene>
<feature type="transmembrane region" description="Helical" evidence="5">
    <location>
        <begin position="230"/>
        <end position="249"/>
    </location>
</feature>
<evidence type="ECO:0008006" key="8">
    <source>
        <dbReference type="Google" id="ProtNLM"/>
    </source>
</evidence>
<feature type="transmembrane region" description="Helical" evidence="5">
    <location>
        <begin position="423"/>
        <end position="442"/>
    </location>
</feature>
<evidence type="ECO:0000256" key="4">
    <source>
        <dbReference type="ARBA" id="ARBA00023136"/>
    </source>
</evidence>
<dbReference type="GeneID" id="98567454"/>
<feature type="transmembrane region" description="Helical" evidence="5">
    <location>
        <begin position="40"/>
        <end position="62"/>
    </location>
</feature>
<feature type="transmembrane region" description="Helical" evidence="5">
    <location>
        <begin position="127"/>
        <end position="147"/>
    </location>
</feature>
<name>A0A429ZTP9_9ENTE</name>
<dbReference type="InterPro" id="IPR002293">
    <property type="entry name" value="AA/rel_permease1"/>
</dbReference>
<dbReference type="Proteomes" id="UP000287239">
    <property type="component" value="Unassembled WGS sequence"/>
</dbReference>
<evidence type="ECO:0000256" key="5">
    <source>
        <dbReference type="SAM" id="Phobius"/>
    </source>
</evidence>
<sequence>MKKEEQHYGLMTAITMIVGICIGSGIFFKADNILQFTGGNVWLGVLVLGIGALSIIFGSISLTELSVRTNKSGGLVGYFEEFISPKAANGFGWFQTFLYYPTINVVVAWAAGIYTLIILGLPNTLEWQILIGLAYLSGIYGMNYLSLILGGRFQVISTYVKLVPLIGIALVGFFWTKEVPSIPPEMVSVPKTNVGWGWLAALAPVAFSYDGWPIAISITNEIKNPKRTMPLALTIGPLVVLIVYVTYFLGMNQILGPEYILAAGDQSVYAVGQWLLGKQGGTIITLFVIVSVLGVCNGVTLGNLRMPQALAAKGMLPYSEKIAKIDQKKQLSFGSFWLSYGSALFWMLVHYLTQKTGILAGGDISEIAIVFGYICYPLLYLKIIKLTLQGEIKSWFKGVIAPIIGIVGSLIIVLGGIISNPMYVLSFIVICGLFCLAGSWYYQKQAKI</sequence>
<evidence type="ECO:0000313" key="6">
    <source>
        <dbReference type="EMBL" id="RST97034.1"/>
    </source>
</evidence>
<organism evidence="6 7">
    <name type="scientific">Vagococcus salmoninarum</name>
    <dbReference type="NCBI Taxonomy" id="2739"/>
    <lineage>
        <taxon>Bacteria</taxon>
        <taxon>Bacillati</taxon>
        <taxon>Bacillota</taxon>
        <taxon>Bacilli</taxon>
        <taxon>Lactobacillales</taxon>
        <taxon>Enterococcaceae</taxon>
        <taxon>Vagococcus</taxon>
    </lineage>
</organism>
<dbReference type="OrthoDB" id="3181223at2"/>
<feature type="transmembrane region" description="Helical" evidence="5">
    <location>
        <begin position="364"/>
        <end position="383"/>
    </location>
</feature>
<feature type="transmembrane region" description="Helical" evidence="5">
    <location>
        <begin position="97"/>
        <end position="121"/>
    </location>
</feature>
<dbReference type="AlphaFoldDB" id="A0A429ZTP9"/>
<dbReference type="RefSeq" id="WP_126778634.1">
    <property type="nucleotide sequence ID" value="NZ_CAUQJP010000013.1"/>
</dbReference>
<keyword evidence="4 5" id="KW-0472">Membrane</keyword>
<feature type="transmembrane region" description="Helical" evidence="5">
    <location>
        <begin position="331"/>
        <end position="352"/>
    </location>
</feature>
<dbReference type="GO" id="GO:0016020">
    <property type="term" value="C:membrane"/>
    <property type="evidence" value="ECO:0007669"/>
    <property type="project" value="UniProtKB-SubCell"/>
</dbReference>
<feature type="transmembrane region" description="Helical" evidence="5">
    <location>
        <begin position="196"/>
        <end position="218"/>
    </location>
</feature>
<keyword evidence="2 5" id="KW-0812">Transmembrane</keyword>
<comment type="caution">
    <text evidence="6">The sequence shown here is derived from an EMBL/GenBank/DDBJ whole genome shotgun (WGS) entry which is preliminary data.</text>
</comment>
<reference evidence="6 7" key="1">
    <citation type="submission" date="2017-05" db="EMBL/GenBank/DDBJ databases">
        <title>Vagococcus spp. assemblies.</title>
        <authorList>
            <person name="Gulvik C.A."/>
        </authorList>
    </citation>
    <scope>NUCLEOTIDE SEQUENCE [LARGE SCALE GENOMIC DNA]</scope>
    <source>
        <strain evidence="6 7">NCFB 2777</strain>
    </source>
</reference>
<proteinExistence type="predicted"/>
<dbReference type="InterPro" id="IPR050598">
    <property type="entry name" value="AminoAcid_Transporter"/>
</dbReference>
<dbReference type="Gene3D" id="1.20.1740.10">
    <property type="entry name" value="Amino acid/polyamine transporter I"/>
    <property type="match status" value="1"/>
</dbReference>
<dbReference type="PANTHER" id="PTHR11785:SF512">
    <property type="entry name" value="SOBREMESA, ISOFORM B"/>
    <property type="match status" value="1"/>
</dbReference>
<dbReference type="Pfam" id="PF13520">
    <property type="entry name" value="AA_permease_2"/>
    <property type="match status" value="1"/>
</dbReference>
<dbReference type="GO" id="GO:0015179">
    <property type="term" value="F:L-amino acid transmembrane transporter activity"/>
    <property type="evidence" value="ECO:0007669"/>
    <property type="project" value="TreeGrafter"/>
</dbReference>
<keyword evidence="7" id="KW-1185">Reference proteome</keyword>
<evidence type="ECO:0000256" key="1">
    <source>
        <dbReference type="ARBA" id="ARBA00004141"/>
    </source>
</evidence>
<dbReference type="PANTHER" id="PTHR11785">
    <property type="entry name" value="AMINO ACID TRANSPORTER"/>
    <property type="match status" value="1"/>
</dbReference>
<feature type="transmembrane region" description="Helical" evidence="5">
    <location>
        <begin position="7"/>
        <end position="28"/>
    </location>
</feature>
<feature type="transmembrane region" description="Helical" evidence="5">
    <location>
        <begin position="283"/>
        <end position="304"/>
    </location>
</feature>
<comment type="subcellular location">
    <subcellularLocation>
        <location evidence="1">Membrane</location>
        <topology evidence="1">Multi-pass membrane protein</topology>
    </subcellularLocation>
</comment>
<protein>
    <recommendedName>
        <fullName evidence="8">Amino acid permease</fullName>
    </recommendedName>
</protein>
<keyword evidence="3 5" id="KW-1133">Transmembrane helix</keyword>
<feature type="transmembrane region" description="Helical" evidence="5">
    <location>
        <begin position="159"/>
        <end position="176"/>
    </location>
</feature>
<evidence type="ECO:0000256" key="2">
    <source>
        <dbReference type="ARBA" id="ARBA00022692"/>
    </source>
</evidence>
<dbReference type="EMBL" id="NGJU01000004">
    <property type="protein sequence ID" value="RST97034.1"/>
    <property type="molecule type" value="Genomic_DNA"/>
</dbReference>
<evidence type="ECO:0000256" key="3">
    <source>
        <dbReference type="ARBA" id="ARBA00022989"/>
    </source>
</evidence>
<evidence type="ECO:0000313" key="7">
    <source>
        <dbReference type="Proteomes" id="UP000287239"/>
    </source>
</evidence>
<accession>A0A429ZTP9</accession>
<dbReference type="PIRSF" id="PIRSF006060">
    <property type="entry name" value="AA_transporter"/>
    <property type="match status" value="1"/>
</dbReference>
<feature type="transmembrane region" description="Helical" evidence="5">
    <location>
        <begin position="395"/>
        <end position="417"/>
    </location>
</feature>